<gene>
    <name evidence="2" type="ORF">IAB74_04720</name>
</gene>
<evidence type="ECO:0000313" key="2">
    <source>
        <dbReference type="EMBL" id="HIQ67795.1"/>
    </source>
</evidence>
<reference evidence="2" key="1">
    <citation type="submission" date="2020-10" db="EMBL/GenBank/DDBJ databases">
        <authorList>
            <person name="Gilroy R."/>
        </authorList>
    </citation>
    <scope>NUCLEOTIDE SEQUENCE</scope>
    <source>
        <strain evidence="2">13361</strain>
    </source>
</reference>
<name>A0A9D0Z2K1_9FIRM</name>
<evidence type="ECO:0000259" key="1">
    <source>
        <dbReference type="Pfam" id="PF12654"/>
    </source>
</evidence>
<dbReference type="Proteomes" id="UP000886796">
    <property type="component" value="Unassembled WGS sequence"/>
</dbReference>
<dbReference type="InterPro" id="IPR024264">
    <property type="entry name" value="DUF3786"/>
</dbReference>
<evidence type="ECO:0000313" key="3">
    <source>
        <dbReference type="Proteomes" id="UP000886796"/>
    </source>
</evidence>
<dbReference type="AlphaFoldDB" id="A0A9D0Z2K1"/>
<organism evidence="2 3">
    <name type="scientific">Candidatus Faecousia excrementigallinarum</name>
    <dbReference type="NCBI Taxonomy" id="2840806"/>
    <lineage>
        <taxon>Bacteria</taxon>
        <taxon>Bacillati</taxon>
        <taxon>Bacillota</taxon>
        <taxon>Clostridia</taxon>
        <taxon>Eubacteriales</taxon>
        <taxon>Oscillospiraceae</taxon>
        <taxon>Faecousia</taxon>
    </lineage>
</organism>
<feature type="domain" description="DUF3786" evidence="1">
    <location>
        <begin position="31"/>
        <end position="196"/>
    </location>
</feature>
<proteinExistence type="predicted"/>
<dbReference type="Pfam" id="PF12654">
    <property type="entry name" value="DUF3786"/>
    <property type="match status" value="1"/>
</dbReference>
<reference evidence="2" key="2">
    <citation type="journal article" date="2021" name="PeerJ">
        <title>Extensive microbial diversity within the chicken gut microbiome revealed by metagenomics and culture.</title>
        <authorList>
            <person name="Gilroy R."/>
            <person name="Ravi A."/>
            <person name="Getino M."/>
            <person name="Pursley I."/>
            <person name="Horton D.L."/>
            <person name="Alikhan N.F."/>
            <person name="Baker D."/>
            <person name="Gharbi K."/>
            <person name="Hall N."/>
            <person name="Watson M."/>
            <person name="Adriaenssens E.M."/>
            <person name="Foster-Nyarko E."/>
            <person name="Jarju S."/>
            <person name="Secka A."/>
            <person name="Antonio M."/>
            <person name="Oren A."/>
            <person name="Chaudhuri R.R."/>
            <person name="La Ragione R."/>
            <person name="Hildebrand F."/>
            <person name="Pallen M.J."/>
        </authorList>
    </citation>
    <scope>NUCLEOTIDE SEQUENCE</scope>
    <source>
        <strain evidence="2">13361</strain>
    </source>
</reference>
<comment type="caution">
    <text evidence="2">The sequence shown here is derived from an EMBL/GenBank/DDBJ whole genome shotgun (WGS) entry which is preliminary data.</text>
</comment>
<protein>
    <submittedName>
        <fullName evidence="2">DUF3786 domain-containing protein</fullName>
    </submittedName>
</protein>
<dbReference type="EMBL" id="DVFK01000065">
    <property type="protein sequence ID" value="HIQ67795.1"/>
    <property type="molecule type" value="Genomic_DNA"/>
</dbReference>
<accession>A0A9D0Z2K1</accession>
<sequence length="203" mass="22924">MQVENHKEEVPFSFYEEKFRQLQPENVLNRLSGVAWDGKEFTLTLLGRNFAIAHPDYAIRALDGGALPPLPTQTFLLRYLLESRDVAWKGEWKTFREMPWGEMYITPYTGRVLTRAAFTLGTRIGKFRAAAEKMGAEPVPHGDAGFRFTLVGGYQMQILVWEGDEEFPPSAQVLYSDNFAEGFAAEDRVVAGDILISTLKANL</sequence>